<gene>
    <name evidence="12" type="ORF">TIFTF001_020716</name>
</gene>
<evidence type="ECO:0000313" key="12">
    <source>
        <dbReference type="EMBL" id="GMN51564.1"/>
    </source>
</evidence>
<evidence type="ECO:0000256" key="6">
    <source>
        <dbReference type="ARBA" id="ARBA00022989"/>
    </source>
</evidence>
<dbReference type="InterPro" id="IPR036396">
    <property type="entry name" value="Cyt_P450_sf"/>
</dbReference>
<comment type="subcellular location">
    <subcellularLocation>
        <location evidence="2">Membrane</location>
        <topology evidence="2">Single-pass membrane protein</topology>
    </subcellularLocation>
</comment>
<dbReference type="InterPro" id="IPR001128">
    <property type="entry name" value="Cyt_P450"/>
</dbReference>
<keyword evidence="4" id="KW-0812">Transmembrane</keyword>
<dbReference type="GO" id="GO:0020037">
    <property type="term" value="F:heme binding"/>
    <property type="evidence" value="ECO:0007669"/>
    <property type="project" value="InterPro"/>
</dbReference>
<name>A0AA88DJN3_FICCA</name>
<dbReference type="GO" id="GO:0005506">
    <property type="term" value="F:iron ion binding"/>
    <property type="evidence" value="ECO:0007669"/>
    <property type="project" value="InterPro"/>
</dbReference>
<comment type="cofactor">
    <cofactor evidence="1 9">
        <name>heme</name>
        <dbReference type="ChEBI" id="CHEBI:30413"/>
    </cofactor>
</comment>
<dbReference type="SUPFAM" id="SSF48264">
    <property type="entry name" value="Cytochrome P450"/>
    <property type="match status" value="1"/>
</dbReference>
<reference evidence="12" key="1">
    <citation type="submission" date="2023-07" db="EMBL/GenBank/DDBJ databases">
        <title>draft genome sequence of fig (Ficus carica).</title>
        <authorList>
            <person name="Takahashi T."/>
            <person name="Nishimura K."/>
        </authorList>
    </citation>
    <scope>NUCLEOTIDE SEQUENCE</scope>
</reference>
<feature type="binding site" description="axial binding residue" evidence="9">
    <location>
        <position position="420"/>
    </location>
    <ligand>
        <name>heme</name>
        <dbReference type="ChEBI" id="CHEBI:30413"/>
    </ligand>
    <ligandPart>
        <name>Fe</name>
        <dbReference type="ChEBI" id="CHEBI:18248"/>
    </ligandPart>
</feature>
<keyword evidence="6" id="KW-1133">Transmembrane helix</keyword>
<dbReference type="Pfam" id="PF00067">
    <property type="entry name" value="p450"/>
    <property type="match status" value="1"/>
</dbReference>
<keyword evidence="13" id="KW-1185">Reference proteome</keyword>
<feature type="chain" id="PRO_5041672795" description="Cytochrome P450" evidence="11">
    <location>
        <begin position="20"/>
        <end position="473"/>
    </location>
</feature>
<dbReference type="Proteomes" id="UP001187192">
    <property type="component" value="Unassembled WGS sequence"/>
</dbReference>
<dbReference type="GO" id="GO:0004497">
    <property type="term" value="F:monooxygenase activity"/>
    <property type="evidence" value="ECO:0007669"/>
    <property type="project" value="UniProtKB-KW"/>
</dbReference>
<comment type="caution">
    <text evidence="12">The sequence shown here is derived from an EMBL/GenBank/DDBJ whole genome shotgun (WGS) entry which is preliminary data.</text>
</comment>
<evidence type="ECO:0000256" key="3">
    <source>
        <dbReference type="ARBA" id="ARBA00010617"/>
    </source>
</evidence>
<evidence type="ECO:0000256" key="11">
    <source>
        <dbReference type="SAM" id="SignalP"/>
    </source>
</evidence>
<dbReference type="PRINTS" id="PR00385">
    <property type="entry name" value="P450"/>
</dbReference>
<comment type="similarity">
    <text evidence="3 10">Belongs to the cytochrome P450 family.</text>
</comment>
<organism evidence="12 13">
    <name type="scientific">Ficus carica</name>
    <name type="common">Common fig</name>
    <dbReference type="NCBI Taxonomy" id="3494"/>
    <lineage>
        <taxon>Eukaryota</taxon>
        <taxon>Viridiplantae</taxon>
        <taxon>Streptophyta</taxon>
        <taxon>Embryophyta</taxon>
        <taxon>Tracheophyta</taxon>
        <taxon>Spermatophyta</taxon>
        <taxon>Magnoliopsida</taxon>
        <taxon>eudicotyledons</taxon>
        <taxon>Gunneridae</taxon>
        <taxon>Pentapetalae</taxon>
        <taxon>rosids</taxon>
        <taxon>fabids</taxon>
        <taxon>Rosales</taxon>
        <taxon>Moraceae</taxon>
        <taxon>Ficeae</taxon>
        <taxon>Ficus</taxon>
    </lineage>
</organism>
<dbReference type="AlphaFoldDB" id="A0AA88DJN3"/>
<dbReference type="GO" id="GO:0016705">
    <property type="term" value="F:oxidoreductase activity, acting on paired donors, with incorporation or reduction of molecular oxygen"/>
    <property type="evidence" value="ECO:0007669"/>
    <property type="project" value="InterPro"/>
</dbReference>
<protein>
    <recommendedName>
        <fullName evidence="14">Cytochrome P450</fullName>
    </recommendedName>
</protein>
<dbReference type="PROSITE" id="PS00086">
    <property type="entry name" value="CYTOCHROME_P450"/>
    <property type="match status" value="1"/>
</dbReference>
<evidence type="ECO:0000256" key="10">
    <source>
        <dbReference type="RuleBase" id="RU000461"/>
    </source>
</evidence>
<accession>A0AA88DJN3</accession>
<dbReference type="InterPro" id="IPR002401">
    <property type="entry name" value="Cyt_P450_E_grp-I"/>
</dbReference>
<feature type="signal peptide" evidence="11">
    <location>
        <begin position="1"/>
        <end position="19"/>
    </location>
</feature>
<keyword evidence="6" id="KW-0472">Membrane</keyword>
<dbReference type="PANTHER" id="PTHR24286:SF190">
    <property type="entry name" value="CYTOCHROME P450"/>
    <property type="match status" value="1"/>
</dbReference>
<dbReference type="CDD" id="cd11043">
    <property type="entry name" value="CYP90-like"/>
    <property type="match status" value="1"/>
</dbReference>
<keyword evidence="10" id="KW-0503">Monooxygenase</keyword>
<proteinExistence type="inferred from homology"/>
<dbReference type="GO" id="GO:0016125">
    <property type="term" value="P:sterol metabolic process"/>
    <property type="evidence" value="ECO:0007669"/>
    <property type="project" value="TreeGrafter"/>
</dbReference>
<evidence type="ECO:0000256" key="5">
    <source>
        <dbReference type="ARBA" id="ARBA00022723"/>
    </source>
</evidence>
<keyword evidence="11" id="KW-0732">Signal</keyword>
<evidence type="ECO:0000256" key="2">
    <source>
        <dbReference type="ARBA" id="ARBA00004167"/>
    </source>
</evidence>
<evidence type="ECO:0008006" key="14">
    <source>
        <dbReference type="Google" id="ProtNLM"/>
    </source>
</evidence>
<keyword evidence="9 10" id="KW-0349">Heme</keyword>
<sequence length="473" mass="53934">MSTVLAIFLFLISIFLLLARRKSTKKLPPGSLGIPIIGQSLGLLRAMRANTAEKWLEQRIQKYGPISKLSLFGKPTVFLHGHAANKLIFSSDGSTIAAKQTKSIRMILGDRSILELSGDDHQRVRNALMMFLKPESLKQYVGKMEEEIRMHLEMHWQGKQHVTVLPLMKILTFNIICSLLFGVERGARRDKLKDCFQQMIEGMWSVPVNLPFTRYNRSLKASKKVQNMIKQLIHEKRAGLKNEGASPHQDLITCLLSIRNKDGEEVITEKEIVHNVMVVMIAGHDTSSVLITFILRFLANEPPIYEAVLQEQEEIARSKSSGEFLTWEDLAKMKYTWRVALETLRVVPPIFGGFRKTVKDIEFDGYIIPKGWQIFWSSPMTHMDNNIYPNPAKFDPSRFENQASVPPYCFVAFGGGPRMCPGNEFARIETLVTIHYLVTRFTWKLCADNSFSRDPMPVPTRGLPVQIMQMKPL</sequence>
<dbReference type="PANTHER" id="PTHR24286">
    <property type="entry name" value="CYTOCHROME P450 26"/>
    <property type="match status" value="1"/>
</dbReference>
<dbReference type="Gene3D" id="1.10.630.10">
    <property type="entry name" value="Cytochrome P450"/>
    <property type="match status" value="1"/>
</dbReference>
<dbReference type="EMBL" id="BTGU01000038">
    <property type="protein sequence ID" value="GMN51564.1"/>
    <property type="molecule type" value="Genomic_DNA"/>
</dbReference>
<evidence type="ECO:0000256" key="8">
    <source>
        <dbReference type="ARBA" id="ARBA00023004"/>
    </source>
</evidence>
<keyword evidence="5 9" id="KW-0479">Metal-binding</keyword>
<keyword evidence="8 9" id="KW-0408">Iron</keyword>
<dbReference type="InterPro" id="IPR017972">
    <property type="entry name" value="Cyt_P450_CS"/>
</dbReference>
<dbReference type="PRINTS" id="PR00463">
    <property type="entry name" value="EP450I"/>
</dbReference>
<evidence type="ECO:0000256" key="7">
    <source>
        <dbReference type="ARBA" id="ARBA00023002"/>
    </source>
</evidence>
<evidence type="ECO:0000256" key="4">
    <source>
        <dbReference type="ARBA" id="ARBA00022692"/>
    </source>
</evidence>
<evidence type="ECO:0000313" key="13">
    <source>
        <dbReference type="Proteomes" id="UP001187192"/>
    </source>
</evidence>
<dbReference type="GO" id="GO:0016020">
    <property type="term" value="C:membrane"/>
    <property type="evidence" value="ECO:0007669"/>
    <property type="project" value="UniProtKB-SubCell"/>
</dbReference>
<dbReference type="FunFam" id="1.10.630.10:FF:000022">
    <property type="entry name" value="Taxadiene 5-alpha hydroxylase"/>
    <property type="match status" value="1"/>
</dbReference>
<evidence type="ECO:0000256" key="9">
    <source>
        <dbReference type="PIRSR" id="PIRSR602401-1"/>
    </source>
</evidence>
<keyword evidence="7 10" id="KW-0560">Oxidoreductase</keyword>
<evidence type="ECO:0000256" key="1">
    <source>
        <dbReference type="ARBA" id="ARBA00001971"/>
    </source>
</evidence>